<reference evidence="5 6" key="1">
    <citation type="journal article" date="2013" name="Genome Announc.">
        <title>Complete Genome Sequence of the Carbazole Degrader Pseudomonas resinovorans Strain CA10 (NBRC 106553).</title>
        <authorList>
            <person name="Shintani M."/>
            <person name="Hosoyama A."/>
            <person name="Ohji S."/>
            <person name="Tsuchikane K."/>
            <person name="Takarada H."/>
            <person name="Yamazoe A."/>
            <person name="Fujita N."/>
            <person name="Nojiri H."/>
        </authorList>
    </citation>
    <scope>NUCLEOTIDE SEQUENCE [LARGE SCALE GENOMIC DNA]</scope>
    <source>
        <strain evidence="5 6">NBRC 106553</strain>
    </source>
</reference>
<sequence>MKNLSILVLEDDSFQRLVAVTALRKLGLVRILEAQDGAAALRLLEEQGPVDVALCDLRMSGLDGLAFLRHASEAGLVQGAILSSAVEPSLRRATLDMIRCLDLDCLGDLGKPFDIERAARLLGTYRPRPAPPSEAQDSAAPPSPEEIREGLGKGEFEAHFQPKVSMSNQQLEGAEVLARWRHPRRGLLPPSQFLPQMQAHGLIDALFWQLLGQGLDLQRELAHQGRKLNLAFNLQAEQLAATDFAERISAALDQAGLRGDGLTFELTETGLLQAPASSLETLVRLRLLGCGLAMDDYGAGYSSLDRLCELPFSQLKLDANFVRRLESQPRSGTIIGNTVALSQALGLSLVVEGVETEAQRSRLLALGCEVAQGFLFARPLDGEAFRAMLAAGDPLPPH</sequence>
<evidence type="ECO:0000313" key="5">
    <source>
        <dbReference type="EMBL" id="BAN46155.1"/>
    </source>
</evidence>
<dbReference type="SUPFAM" id="SSF141868">
    <property type="entry name" value="EAL domain-like"/>
    <property type="match status" value="1"/>
</dbReference>
<organism evidence="5 6">
    <name type="scientific">Metapseudomonas resinovorans NBRC 106553</name>
    <dbReference type="NCBI Taxonomy" id="1245471"/>
    <lineage>
        <taxon>Bacteria</taxon>
        <taxon>Pseudomonadati</taxon>
        <taxon>Pseudomonadota</taxon>
        <taxon>Gammaproteobacteria</taxon>
        <taxon>Pseudomonadales</taxon>
        <taxon>Pseudomonadaceae</taxon>
        <taxon>Metapseudomonas</taxon>
    </lineage>
</organism>
<dbReference type="SMART" id="SM00052">
    <property type="entry name" value="EAL"/>
    <property type="match status" value="1"/>
</dbReference>
<evidence type="ECO:0008006" key="7">
    <source>
        <dbReference type="Google" id="ProtNLM"/>
    </source>
</evidence>
<dbReference type="PROSITE" id="PS50110">
    <property type="entry name" value="RESPONSE_REGULATORY"/>
    <property type="match status" value="1"/>
</dbReference>
<dbReference type="GO" id="GO:0071111">
    <property type="term" value="F:cyclic-guanylate-specific phosphodiesterase activity"/>
    <property type="evidence" value="ECO:0007669"/>
    <property type="project" value="InterPro"/>
</dbReference>
<dbReference type="InterPro" id="IPR011006">
    <property type="entry name" value="CheY-like_superfamily"/>
</dbReference>
<feature type="domain" description="EAL" evidence="4">
    <location>
        <begin position="140"/>
        <end position="393"/>
    </location>
</feature>
<dbReference type="GO" id="GO:0000160">
    <property type="term" value="P:phosphorelay signal transduction system"/>
    <property type="evidence" value="ECO:0007669"/>
    <property type="project" value="InterPro"/>
</dbReference>
<dbReference type="AlphaFoldDB" id="S6AEX2"/>
<evidence type="ECO:0000259" key="3">
    <source>
        <dbReference type="PROSITE" id="PS50110"/>
    </source>
</evidence>
<dbReference type="InterPro" id="IPR035919">
    <property type="entry name" value="EAL_sf"/>
</dbReference>
<protein>
    <recommendedName>
        <fullName evidence="7">Two-component response regulator</fullName>
    </recommendedName>
</protein>
<dbReference type="Gene3D" id="3.20.20.450">
    <property type="entry name" value="EAL domain"/>
    <property type="match status" value="1"/>
</dbReference>
<dbReference type="PROSITE" id="PS50883">
    <property type="entry name" value="EAL"/>
    <property type="match status" value="1"/>
</dbReference>
<dbReference type="Pfam" id="PF00072">
    <property type="entry name" value="Response_reg"/>
    <property type="match status" value="1"/>
</dbReference>
<dbReference type="RefSeq" id="WP_016490366.1">
    <property type="nucleotide sequence ID" value="NC_021499.1"/>
</dbReference>
<dbReference type="Proteomes" id="UP000015503">
    <property type="component" value="Chromosome"/>
</dbReference>
<dbReference type="PANTHER" id="PTHR33121:SF70">
    <property type="entry name" value="SIGNALING PROTEIN YKOW"/>
    <property type="match status" value="1"/>
</dbReference>
<evidence type="ECO:0000256" key="2">
    <source>
        <dbReference type="SAM" id="MobiDB-lite"/>
    </source>
</evidence>
<dbReference type="OrthoDB" id="9812358at2"/>
<dbReference type="EMBL" id="AP013068">
    <property type="protein sequence ID" value="BAN46155.1"/>
    <property type="molecule type" value="Genomic_DNA"/>
</dbReference>
<name>S6AEX2_METRE</name>
<dbReference type="HOGENOM" id="CLU_000445_70_2_6"/>
<feature type="modified residue" description="4-aspartylphosphate" evidence="1">
    <location>
        <position position="56"/>
    </location>
</feature>
<accession>S6AEX2</accession>
<dbReference type="KEGG" id="pre:PCA10_04230"/>
<proteinExistence type="predicted"/>
<keyword evidence="6" id="KW-1185">Reference proteome</keyword>
<evidence type="ECO:0000259" key="4">
    <source>
        <dbReference type="PROSITE" id="PS50883"/>
    </source>
</evidence>
<dbReference type="InterPro" id="IPR001633">
    <property type="entry name" value="EAL_dom"/>
</dbReference>
<dbReference type="STRING" id="1245471.PCA10_04230"/>
<dbReference type="InterPro" id="IPR001789">
    <property type="entry name" value="Sig_transdc_resp-reg_receiver"/>
</dbReference>
<dbReference type="eggNOG" id="COG2200">
    <property type="taxonomic scope" value="Bacteria"/>
</dbReference>
<evidence type="ECO:0000313" key="6">
    <source>
        <dbReference type="Proteomes" id="UP000015503"/>
    </source>
</evidence>
<dbReference type="PANTHER" id="PTHR33121">
    <property type="entry name" value="CYCLIC DI-GMP PHOSPHODIESTERASE PDEF"/>
    <property type="match status" value="1"/>
</dbReference>
<dbReference type="PATRIC" id="fig|1245471.3.peg.419"/>
<dbReference type="eggNOG" id="COG0784">
    <property type="taxonomic scope" value="Bacteria"/>
</dbReference>
<dbReference type="SMART" id="SM00448">
    <property type="entry name" value="REC"/>
    <property type="match status" value="1"/>
</dbReference>
<keyword evidence="1" id="KW-0597">Phosphoprotein</keyword>
<evidence type="ECO:0000256" key="1">
    <source>
        <dbReference type="PROSITE-ProRule" id="PRU00169"/>
    </source>
</evidence>
<gene>
    <name evidence="5" type="ORF">PCA10_04230</name>
</gene>
<dbReference type="Pfam" id="PF00563">
    <property type="entry name" value="EAL"/>
    <property type="match status" value="1"/>
</dbReference>
<dbReference type="Gene3D" id="3.40.50.2300">
    <property type="match status" value="1"/>
</dbReference>
<feature type="domain" description="Response regulatory" evidence="3">
    <location>
        <begin position="5"/>
        <end position="126"/>
    </location>
</feature>
<dbReference type="InterPro" id="IPR050706">
    <property type="entry name" value="Cyclic-di-GMP_PDE-like"/>
</dbReference>
<feature type="region of interest" description="Disordered" evidence="2">
    <location>
        <begin position="125"/>
        <end position="149"/>
    </location>
</feature>
<dbReference type="CDD" id="cd01948">
    <property type="entry name" value="EAL"/>
    <property type="match status" value="1"/>
</dbReference>
<dbReference type="SUPFAM" id="SSF52172">
    <property type="entry name" value="CheY-like"/>
    <property type="match status" value="1"/>
</dbReference>